<dbReference type="EMBL" id="BMPI01000037">
    <property type="protein sequence ID" value="GGM54989.1"/>
    <property type="molecule type" value="Genomic_DNA"/>
</dbReference>
<name>A0A917X247_9ACTN</name>
<dbReference type="AlphaFoldDB" id="A0A917X247"/>
<accession>A0A917X247</accession>
<feature type="compositionally biased region" description="Low complexity" evidence="1">
    <location>
        <begin position="1"/>
        <end position="13"/>
    </location>
</feature>
<feature type="region of interest" description="Disordered" evidence="1">
    <location>
        <begin position="1"/>
        <end position="79"/>
    </location>
</feature>
<organism evidence="2 3">
    <name type="scientific">Dactylosporangium sucinum</name>
    <dbReference type="NCBI Taxonomy" id="1424081"/>
    <lineage>
        <taxon>Bacteria</taxon>
        <taxon>Bacillati</taxon>
        <taxon>Actinomycetota</taxon>
        <taxon>Actinomycetes</taxon>
        <taxon>Micromonosporales</taxon>
        <taxon>Micromonosporaceae</taxon>
        <taxon>Dactylosporangium</taxon>
    </lineage>
</organism>
<keyword evidence="3" id="KW-1185">Reference proteome</keyword>
<proteinExistence type="predicted"/>
<evidence type="ECO:0000313" key="2">
    <source>
        <dbReference type="EMBL" id="GGM54989.1"/>
    </source>
</evidence>
<evidence type="ECO:0000313" key="3">
    <source>
        <dbReference type="Proteomes" id="UP000642070"/>
    </source>
</evidence>
<gene>
    <name evidence="2" type="ORF">GCM10007977_065860</name>
</gene>
<reference evidence="2" key="1">
    <citation type="journal article" date="2014" name="Int. J. Syst. Evol. Microbiol.">
        <title>Complete genome sequence of Corynebacterium casei LMG S-19264T (=DSM 44701T), isolated from a smear-ripened cheese.</title>
        <authorList>
            <consortium name="US DOE Joint Genome Institute (JGI-PGF)"/>
            <person name="Walter F."/>
            <person name="Albersmeier A."/>
            <person name="Kalinowski J."/>
            <person name="Ruckert C."/>
        </authorList>
    </citation>
    <scope>NUCLEOTIDE SEQUENCE</scope>
    <source>
        <strain evidence="2">JCM 19831</strain>
    </source>
</reference>
<dbReference type="Proteomes" id="UP000642070">
    <property type="component" value="Unassembled WGS sequence"/>
</dbReference>
<sequence>MATAVRTVMTTPVVVPPANPGTSSAQAPTTLPPTAKNHDTERVAARRSRAGSTGPRDAARRHRATLCHTQVGSAVRAGT</sequence>
<protein>
    <submittedName>
        <fullName evidence="2">Uncharacterized protein</fullName>
    </submittedName>
</protein>
<evidence type="ECO:0000256" key="1">
    <source>
        <dbReference type="SAM" id="MobiDB-lite"/>
    </source>
</evidence>
<comment type="caution">
    <text evidence="2">The sequence shown here is derived from an EMBL/GenBank/DDBJ whole genome shotgun (WGS) entry which is preliminary data.</text>
</comment>
<reference evidence="2" key="2">
    <citation type="submission" date="2020-09" db="EMBL/GenBank/DDBJ databases">
        <authorList>
            <person name="Sun Q."/>
            <person name="Ohkuma M."/>
        </authorList>
    </citation>
    <scope>NUCLEOTIDE SEQUENCE</scope>
    <source>
        <strain evidence="2">JCM 19831</strain>
    </source>
</reference>